<name>A0A8S2YMT4_9BILA</name>
<dbReference type="Gene3D" id="1.25.40.10">
    <property type="entry name" value="Tetratricopeptide repeat domain"/>
    <property type="match status" value="1"/>
</dbReference>
<organism evidence="1 3">
    <name type="scientific">Rotaria magnacalcarata</name>
    <dbReference type="NCBI Taxonomy" id="392030"/>
    <lineage>
        <taxon>Eukaryota</taxon>
        <taxon>Metazoa</taxon>
        <taxon>Spiralia</taxon>
        <taxon>Gnathifera</taxon>
        <taxon>Rotifera</taxon>
        <taxon>Eurotatoria</taxon>
        <taxon>Bdelloidea</taxon>
        <taxon>Philodinida</taxon>
        <taxon>Philodinidae</taxon>
        <taxon>Rotaria</taxon>
    </lineage>
</organism>
<dbReference type="GO" id="GO:0043022">
    <property type="term" value="F:ribosome binding"/>
    <property type="evidence" value="ECO:0007669"/>
    <property type="project" value="TreeGrafter"/>
</dbReference>
<comment type="caution">
    <text evidence="1">The sequence shown here is derived from an EMBL/GenBank/DDBJ whole genome shotgun (WGS) entry which is preliminary data.</text>
</comment>
<gene>
    <name evidence="1" type="ORF">SMN809_LOCUS37725</name>
    <name evidence="2" type="ORF">SMN809_LOCUS52204</name>
</gene>
<dbReference type="InterPro" id="IPR011990">
    <property type="entry name" value="TPR-like_helical_dom_sf"/>
</dbReference>
<accession>A0A8S2YMT4</accession>
<dbReference type="GO" id="GO:0008312">
    <property type="term" value="F:7S RNA binding"/>
    <property type="evidence" value="ECO:0007669"/>
    <property type="project" value="TreeGrafter"/>
</dbReference>
<reference evidence="1" key="1">
    <citation type="submission" date="2021-02" db="EMBL/GenBank/DDBJ databases">
        <authorList>
            <person name="Nowell W R."/>
        </authorList>
    </citation>
    <scope>NUCLEOTIDE SEQUENCE</scope>
</reference>
<feature type="non-terminal residue" evidence="1">
    <location>
        <position position="60"/>
    </location>
</feature>
<dbReference type="PANTHER" id="PTHR14094">
    <property type="entry name" value="SIGNAL RECOGNITION PARTICLE 72"/>
    <property type="match status" value="1"/>
</dbReference>
<protein>
    <submittedName>
        <fullName evidence="1">Uncharacterized protein</fullName>
    </submittedName>
</protein>
<feature type="non-terminal residue" evidence="1">
    <location>
        <position position="1"/>
    </location>
</feature>
<dbReference type="Proteomes" id="UP000676336">
    <property type="component" value="Unassembled WGS sequence"/>
</dbReference>
<evidence type="ECO:0000313" key="1">
    <source>
        <dbReference type="EMBL" id="CAF4567693.1"/>
    </source>
</evidence>
<dbReference type="PANTHER" id="PTHR14094:SF9">
    <property type="entry name" value="SIGNAL RECOGNITION PARTICLE SUBUNIT SRP72"/>
    <property type="match status" value="1"/>
</dbReference>
<dbReference type="EMBL" id="CAJOBI010176659">
    <property type="protein sequence ID" value="CAF4910348.1"/>
    <property type="molecule type" value="Genomic_DNA"/>
</dbReference>
<sequence>YRLNRIDDAYNTLKSIARDLSEREQELLAQVLFKLEKYNECVDYYRSLIKNNVDEYQSTR</sequence>
<dbReference type="GO" id="GO:0005786">
    <property type="term" value="C:signal recognition particle, endoplasmic reticulum targeting"/>
    <property type="evidence" value="ECO:0007669"/>
    <property type="project" value="TreeGrafter"/>
</dbReference>
<evidence type="ECO:0000313" key="2">
    <source>
        <dbReference type="EMBL" id="CAF4910348.1"/>
    </source>
</evidence>
<dbReference type="GO" id="GO:0006614">
    <property type="term" value="P:SRP-dependent cotranslational protein targeting to membrane"/>
    <property type="evidence" value="ECO:0007669"/>
    <property type="project" value="InterPro"/>
</dbReference>
<evidence type="ECO:0000313" key="3">
    <source>
        <dbReference type="Proteomes" id="UP000676336"/>
    </source>
</evidence>
<proteinExistence type="predicted"/>
<dbReference type="AlphaFoldDB" id="A0A8S2YMT4"/>
<dbReference type="InterPro" id="IPR026270">
    <property type="entry name" value="SRP72"/>
</dbReference>
<dbReference type="EMBL" id="CAJOBI010096510">
    <property type="protein sequence ID" value="CAF4567693.1"/>
    <property type="molecule type" value="Genomic_DNA"/>
</dbReference>